<gene>
    <name evidence="2" type="ORF">PMAA_064280</name>
</gene>
<dbReference type="VEuPathDB" id="FungiDB:PMAA_064280"/>
<protein>
    <recommendedName>
        <fullName evidence="4">Extracellular metalloproteinase</fullName>
    </recommendedName>
</protein>
<organism evidence="2 3">
    <name type="scientific">Talaromyces marneffei (strain ATCC 18224 / CBS 334.59 / QM 7333)</name>
    <name type="common">Penicillium marneffei</name>
    <dbReference type="NCBI Taxonomy" id="441960"/>
    <lineage>
        <taxon>Eukaryota</taxon>
        <taxon>Fungi</taxon>
        <taxon>Dikarya</taxon>
        <taxon>Ascomycota</taxon>
        <taxon>Pezizomycotina</taxon>
        <taxon>Eurotiomycetes</taxon>
        <taxon>Eurotiomycetidae</taxon>
        <taxon>Eurotiales</taxon>
        <taxon>Trichocomaceae</taxon>
        <taxon>Talaromyces</taxon>
        <taxon>Talaromyces sect. Talaromyces</taxon>
    </lineage>
</organism>
<dbReference type="Proteomes" id="UP000001294">
    <property type="component" value="Unassembled WGS sequence"/>
</dbReference>
<evidence type="ECO:0008006" key="4">
    <source>
        <dbReference type="Google" id="ProtNLM"/>
    </source>
</evidence>
<feature type="signal peptide" evidence="1">
    <location>
        <begin position="1"/>
        <end position="19"/>
    </location>
</feature>
<dbReference type="HOGENOM" id="CLU_194720_1_0_1"/>
<keyword evidence="3" id="KW-1185">Reference proteome</keyword>
<feature type="chain" id="PRO_5002848055" description="Extracellular metalloproteinase" evidence="1">
    <location>
        <begin position="20"/>
        <end position="74"/>
    </location>
</feature>
<reference evidence="3" key="1">
    <citation type="journal article" date="2015" name="Genome Announc.">
        <title>Genome sequence of the AIDS-associated pathogen Penicillium marneffei (ATCC18224) and its near taxonomic relative Talaromyces stipitatus (ATCC10500).</title>
        <authorList>
            <person name="Nierman W.C."/>
            <person name="Fedorova-Abrams N.D."/>
            <person name="Andrianopoulos A."/>
        </authorList>
    </citation>
    <scope>NUCLEOTIDE SEQUENCE [LARGE SCALE GENOMIC DNA]</scope>
    <source>
        <strain evidence="3">ATCC 18224 / CBS 334.59 / QM 7333</strain>
    </source>
</reference>
<proteinExistence type="predicted"/>
<sequence>MPASDGLLLFPLLFAATAANPTPEPPLSPAERDVVKSYGGWTRFCASFGLKPWNDEDAEEAMQILRSFTTQEEK</sequence>
<accession>B6QAQ5</accession>
<dbReference type="EMBL" id="DS995900">
    <property type="protein sequence ID" value="EEA25313.1"/>
    <property type="molecule type" value="Genomic_DNA"/>
</dbReference>
<evidence type="ECO:0000313" key="2">
    <source>
        <dbReference type="EMBL" id="EEA25313.1"/>
    </source>
</evidence>
<name>B6QAQ5_TALMQ</name>
<dbReference type="AlphaFoldDB" id="B6QAQ5"/>
<keyword evidence="1" id="KW-0732">Signal</keyword>
<evidence type="ECO:0000313" key="3">
    <source>
        <dbReference type="Proteomes" id="UP000001294"/>
    </source>
</evidence>
<evidence type="ECO:0000256" key="1">
    <source>
        <dbReference type="SAM" id="SignalP"/>
    </source>
</evidence>